<dbReference type="EMBL" id="CP121671">
    <property type="protein sequence ID" value="WFT76383.1"/>
    <property type="molecule type" value="Genomic_DNA"/>
</dbReference>
<evidence type="ECO:0000256" key="6">
    <source>
        <dbReference type="SAM" id="MobiDB-lite"/>
    </source>
</evidence>
<feature type="compositionally biased region" description="Basic and acidic residues" evidence="6">
    <location>
        <begin position="126"/>
        <end position="135"/>
    </location>
</feature>
<evidence type="ECO:0000259" key="9">
    <source>
        <dbReference type="SMART" id="SM00894"/>
    </source>
</evidence>
<comment type="subcellular location">
    <subcellularLocation>
        <location evidence="1">Secreted</location>
        <location evidence="1">Cell wall</location>
        <topology evidence="1">Peptidoglycan-anchor</topology>
    </subcellularLocation>
</comment>
<keyword evidence="2" id="KW-0134">Cell wall</keyword>
<dbReference type="RefSeq" id="WP_283078337.1">
    <property type="nucleotide sequence ID" value="NZ_CP121671.1"/>
</dbReference>
<dbReference type="Proteomes" id="UP001221597">
    <property type="component" value="Chromosome"/>
</dbReference>
<accession>A0ABY8J1K5</accession>
<dbReference type="NCBIfam" id="TIGR01167">
    <property type="entry name" value="LPXTG_anchor"/>
    <property type="match status" value="1"/>
</dbReference>
<evidence type="ECO:0000256" key="5">
    <source>
        <dbReference type="ARBA" id="ARBA00023088"/>
    </source>
</evidence>
<keyword evidence="7" id="KW-0812">Transmembrane</keyword>
<feature type="signal peptide" evidence="8">
    <location>
        <begin position="1"/>
        <end position="26"/>
    </location>
</feature>
<evidence type="ECO:0000256" key="8">
    <source>
        <dbReference type="SAM" id="SignalP"/>
    </source>
</evidence>
<dbReference type="SMART" id="SM00894">
    <property type="entry name" value="Excalibur"/>
    <property type="match status" value="2"/>
</dbReference>
<evidence type="ECO:0000256" key="3">
    <source>
        <dbReference type="ARBA" id="ARBA00022525"/>
    </source>
</evidence>
<keyword evidence="3" id="KW-0964">Secreted</keyword>
<proteinExistence type="predicted"/>
<keyword evidence="7" id="KW-1133">Transmembrane helix</keyword>
<reference evidence="10 11" key="1">
    <citation type="submission" date="2023-04" db="EMBL/GenBank/DDBJ databases">
        <title>Genome sequence of Halobacillus naozhouensis KACC 21980.</title>
        <authorList>
            <person name="Kim S."/>
            <person name="Heo J."/>
            <person name="Kwon S.-W."/>
        </authorList>
    </citation>
    <scope>NUCLEOTIDE SEQUENCE [LARGE SCALE GENOMIC DNA]</scope>
    <source>
        <strain evidence="10 11">KCTC 13234</strain>
    </source>
</reference>
<gene>
    <name evidence="10" type="ORF">P9989_08480</name>
</gene>
<protein>
    <submittedName>
        <fullName evidence="10">Excalibur calcium-binding domain-containing protein</fullName>
    </submittedName>
</protein>
<evidence type="ECO:0000313" key="11">
    <source>
        <dbReference type="Proteomes" id="UP001221597"/>
    </source>
</evidence>
<name>A0ABY8J1K5_9BACI</name>
<dbReference type="InterPro" id="IPR008613">
    <property type="entry name" value="Excalibur_Ca-bd_domain"/>
</dbReference>
<keyword evidence="4 8" id="KW-0732">Signal</keyword>
<feature type="region of interest" description="Disordered" evidence="6">
    <location>
        <begin position="47"/>
        <end position="100"/>
    </location>
</feature>
<feature type="transmembrane region" description="Helical" evidence="7">
    <location>
        <begin position="183"/>
        <end position="203"/>
    </location>
</feature>
<sequence>MKKLLAGLFALFLTLGGFSGVNVASAADTKNCSDFETKEEVQQFWNENGYGVNNDPHGLDGNNNNGVPCESLPSGDSDNQSNEESNTEEPASEETSSTVDKDCKHFASQEEAQAYWDENGFTKGNDPQRLDRDGDAIPCEDDEGAASSSDEQGTSTEQDDTATAGNDSEEVQGGELPNTSTSYAGYTLFGLALIVLGGGLFAFRKRIQ</sequence>
<feature type="compositionally biased region" description="Polar residues" evidence="6">
    <location>
        <begin position="146"/>
        <end position="166"/>
    </location>
</feature>
<feature type="region of interest" description="Disordered" evidence="6">
    <location>
        <begin position="114"/>
        <end position="179"/>
    </location>
</feature>
<keyword evidence="7" id="KW-0472">Membrane</keyword>
<feature type="domain" description="Excalibur calcium-binding" evidence="9">
    <location>
        <begin position="99"/>
        <end position="140"/>
    </location>
</feature>
<evidence type="ECO:0000256" key="4">
    <source>
        <dbReference type="ARBA" id="ARBA00022729"/>
    </source>
</evidence>
<evidence type="ECO:0000256" key="2">
    <source>
        <dbReference type="ARBA" id="ARBA00022512"/>
    </source>
</evidence>
<feature type="chain" id="PRO_5046683810" evidence="8">
    <location>
        <begin position="27"/>
        <end position="208"/>
    </location>
</feature>
<feature type="domain" description="Excalibur calcium-binding" evidence="9">
    <location>
        <begin position="28"/>
        <end position="70"/>
    </location>
</feature>
<dbReference type="Pfam" id="PF05901">
    <property type="entry name" value="Excalibur"/>
    <property type="match status" value="2"/>
</dbReference>
<evidence type="ECO:0000256" key="1">
    <source>
        <dbReference type="ARBA" id="ARBA00004168"/>
    </source>
</evidence>
<organism evidence="10 11">
    <name type="scientific">Halobacillus naozhouensis</name>
    <dbReference type="NCBI Taxonomy" id="554880"/>
    <lineage>
        <taxon>Bacteria</taxon>
        <taxon>Bacillati</taxon>
        <taxon>Bacillota</taxon>
        <taxon>Bacilli</taxon>
        <taxon>Bacillales</taxon>
        <taxon>Bacillaceae</taxon>
        <taxon>Halobacillus</taxon>
    </lineage>
</organism>
<dbReference type="Pfam" id="PF00746">
    <property type="entry name" value="Gram_pos_anchor"/>
    <property type="match status" value="1"/>
</dbReference>
<evidence type="ECO:0000256" key="7">
    <source>
        <dbReference type="SAM" id="Phobius"/>
    </source>
</evidence>
<dbReference type="InterPro" id="IPR019931">
    <property type="entry name" value="LPXTG_anchor"/>
</dbReference>
<keyword evidence="11" id="KW-1185">Reference proteome</keyword>
<keyword evidence="5" id="KW-0572">Peptidoglycan-anchor</keyword>
<evidence type="ECO:0000313" key="10">
    <source>
        <dbReference type="EMBL" id="WFT76383.1"/>
    </source>
</evidence>